<dbReference type="Pfam" id="PF00705">
    <property type="entry name" value="PCNA_N"/>
    <property type="match status" value="1"/>
</dbReference>
<sequence>MFELKLEKESLFLRVLEAILDLVDVASIDFFSTGLRLQAVDTEHVAVISLFFRAEEFPHYSCEENSSFCIPIDDMVKAICTADVDHNITIKVDDENFDTITLSFESPEGNITTAYDLRLVEGERPCFKIPVWKDLESNYEAFVEMPSVEFMRVCRYLSNVDDDGEISVTEEGLKFFALGKSGRAMIKYEKTEKATVKLQMQESVSVTFDPKYMNCFAKVSTMFSQVKICLSKTQPLMVECKTALKSYIRCFVTPKAIPEIEEEEIIQGHSSERTRKTKD</sequence>
<dbReference type="GO" id="GO:0005634">
    <property type="term" value="C:nucleus"/>
    <property type="evidence" value="ECO:0007669"/>
    <property type="project" value="UniProtKB-SubCell"/>
</dbReference>
<dbReference type="Proteomes" id="UP001497457">
    <property type="component" value="Chromosome 20rd"/>
</dbReference>
<dbReference type="PANTHER" id="PTHR11352">
    <property type="entry name" value="PROLIFERATING CELL NUCLEAR ANTIGEN"/>
    <property type="match status" value="1"/>
</dbReference>
<keyword evidence="8" id="KW-1185">Reference proteome</keyword>
<dbReference type="AlphaFoldDB" id="A0ABC9ACE1"/>
<comment type="similarity">
    <text evidence="1 4">Belongs to the PCNA family.</text>
</comment>
<dbReference type="InterPro" id="IPR046938">
    <property type="entry name" value="DNA_clamp_sf"/>
</dbReference>
<dbReference type="EMBL" id="OZ075130">
    <property type="protein sequence ID" value="CAL4975839.1"/>
    <property type="molecule type" value="Genomic_DNA"/>
</dbReference>
<dbReference type="NCBIfam" id="TIGR00590">
    <property type="entry name" value="pcna"/>
    <property type="match status" value="1"/>
</dbReference>
<dbReference type="GO" id="GO:0003677">
    <property type="term" value="F:DNA binding"/>
    <property type="evidence" value="ECO:0007669"/>
    <property type="project" value="UniProtKB-KW"/>
</dbReference>
<dbReference type="CDD" id="cd00577">
    <property type="entry name" value="PCNA"/>
    <property type="match status" value="1"/>
</dbReference>
<keyword evidence="3" id="KW-0539">Nucleus</keyword>
<dbReference type="InterPro" id="IPR000730">
    <property type="entry name" value="Pr_cel_nuc_antig"/>
</dbReference>
<dbReference type="Gene3D" id="3.70.10.10">
    <property type="match status" value="1"/>
</dbReference>
<evidence type="ECO:0000259" key="6">
    <source>
        <dbReference type="Pfam" id="PF02747"/>
    </source>
</evidence>
<reference evidence="7 8" key="2">
    <citation type="submission" date="2024-10" db="EMBL/GenBank/DDBJ databases">
        <authorList>
            <person name="Ryan C."/>
        </authorList>
    </citation>
    <scope>NUCLEOTIDE SEQUENCE [LARGE SCALE GENOMIC DNA]</scope>
</reference>
<evidence type="ECO:0000256" key="4">
    <source>
        <dbReference type="RuleBase" id="RU003671"/>
    </source>
</evidence>
<proteinExistence type="inferred from homology"/>
<comment type="subcellular location">
    <subcellularLocation>
        <location evidence="3">Nucleus</location>
    </subcellularLocation>
</comment>
<dbReference type="PANTHER" id="PTHR11352:SF0">
    <property type="entry name" value="PROLIFERATING CELL NUCLEAR ANTIGEN"/>
    <property type="match status" value="1"/>
</dbReference>
<feature type="domain" description="Proliferating cell nuclear antigen PCNA N-terminal" evidence="5">
    <location>
        <begin position="1"/>
        <end position="120"/>
    </location>
</feature>
<evidence type="ECO:0000256" key="2">
    <source>
        <dbReference type="ARBA" id="ARBA00023125"/>
    </source>
</evidence>
<evidence type="ECO:0000256" key="3">
    <source>
        <dbReference type="RuleBase" id="RU000641"/>
    </source>
</evidence>
<reference evidence="8" key="1">
    <citation type="submission" date="2024-06" db="EMBL/GenBank/DDBJ databases">
        <authorList>
            <person name="Ryan C."/>
        </authorList>
    </citation>
    <scope>NUCLEOTIDE SEQUENCE [LARGE SCALE GENOMIC DNA]</scope>
</reference>
<dbReference type="GO" id="GO:0006260">
    <property type="term" value="P:DNA replication"/>
    <property type="evidence" value="ECO:0007669"/>
    <property type="project" value="UniProtKB-KW"/>
</dbReference>
<dbReference type="PRINTS" id="PR00339">
    <property type="entry name" value="PCNACYCLIN"/>
</dbReference>
<accession>A0ABC9ACE1</accession>
<protein>
    <recommendedName>
        <fullName evidence="3">DNA sliding clamp PCNA</fullName>
    </recommendedName>
</protein>
<dbReference type="Pfam" id="PF02747">
    <property type="entry name" value="PCNA_C"/>
    <property type="match status" value="1"/>
</dbReference>
<dbReference type="InterPro" id="IPR022648">
    <property type="entry name" value="Pr_cel_nuc_antig_N"/>
</dbReference>
<dbReference type="InterPro" id="IPR022649">
    <property type="entry name" value="Pr_cel_nuc_antig_C"/>
</dbReference>
<name>A0ABC9ACE1_9POAL</name>
<keyword evidence="4" id="KW-0235">DNA replication</keyword>
<dbReference type="SUPFAM" id="SSF55979">
    <property type="entry name" value="DNA clamp"/>
    <property type="match status" value="2"/>
</dbReference>
<gene>
    <name evidence="7" type="ORF">URODEC1_LOCUS53349</name>
</gene>
<feature type="domain" description="Proliferating cell nuclear antigen PCNA C-terminal" evidence="6">
    <location>
        <begin position="136"/>
        <end position="255"/>
    </location>
</feature>
<evidence type="ECO:0000313" key="7">
    <source>
        <dbReference type="EMBL" id="CAL4975839.1"/>
    </source>
</evidence>
<keyword evidence="2 4" id="KW-0238">DNA-binding</keyword>
<evidence type="ECO:0000313" key="8">
    <source>
        <dbReference type="Proteomes" id="UP001497457"/>
    </source>
</evidence>
<evidence type="ECO:0000259" key="5">
    <source>
        <dbReference type="Pfam" id="PF00705"/>
    </source>
</evidence>
<comment type="function">
    <text evidence="3">This protein is an auxiliary protein of DNA polymerase delta and is involved in the control of eukaryotic DNA replication by increasing the polymerase's processivity during elongation of the leading strand.</text>
</comment>
<organism evidence="7 8">
    <name type="scientific">Urochloa decumbens</name>
    <dbReference type="NCBI Taxonomy" id="240449"/>
    <lineage>
        <taxon>Eukaryota</taxon>
        <taxon>Viridiplantae</taxon>
        <taxon>Streptophyta</taxon>
        <taxon>Embryophyta</taxon>
        <taxon>Tracheophyta</taxon>
        <taxon>Spermatophyta</taxon>
        <taxon>Magnoliopsida</taxon>
        <taxon>Liliopsida</taxon>
        <taxon>Poales</taxon>
        <taxon>Poaceae</taxon>
        <taxon>PACMAD clade</taxon>
        <taxon>Panicoideae</taxon>
        <taxon>Panicodae</taxon>
        <taxon>Paniceae</taxon>
        <taxon>Melinidinae</taxon>
        <taxon>Urochloa</taxon>
    </lineage>
</organism>
<evidence type="ECO:0000256" key="1">
    <source>
        <dbReference type="ARBA" id="ARBA00010462"/>
    </source>
</evidence>